<feature type="non-terminal residue" evidence="2">
    <location>
        <position position="447"/>
    </location>
</feature>
<sequence>MFDPYPGCGLRLADAGGVNRSQLFGSNFCPPAASAKFGAPHAAPCRCSTLRTCLGIVHGLASQHFPNLHTVGPFLSPWKNPNMALLALHGDGAPPRLWQRDHRAADVGGGADALSAPEASGEGDDGANGNEPNNPDPSPWSISQYEASDRSDLEEDYMTRIVFPTSGNGRDNTCDNGLAFSQYEGSEADLCVEDYIATLVWPPPSGAEDTKTPVPSTTPNRMPLLLKCVAGNAGVLSPTDERTDQRLESAVDEIPQLPRGVSPRFLEAFARIAGLSLAPADFLPDLSQPLPGTFQRQDSAHFLAVQTPDAALGGVHALSLAPRASMATYRLLSLQFHLTVRSLFSAWLPDFRSGPSASSIDISTRPSSEGDHNISGLQCIVSDLFSVRPGYLAVVALIQSASVASHEGPSFSGVSLLDDAKDAAAPVVAVNTAERKDELADETEGHQ</sequence>
<name>K0S1K2_THAOC</name>
<evidence type="ECO:0000313" key="2">
    <source>
        <dbReference type="EMBL" id="EJK54941.1"/>
    </source>
</evidence>
<gene>
    <name evidence="2" type="ORF">THAOC_25384</name>
</gene>
<feature type="region of interest" description="Disordered" evidence="1">
    <location>
        <begin position="105"/>
        <end position="153"/>
    </location>
</feature>
<dbReference type="AlphaFoldDB" id="K0S1K2"/>
<evidence type="ECO:0000256" key="1">
    <source>
        <dbReference type="SAM" id="MobiDB-lite"/>
    </source>
</evidence>
<reference evidence="2 3" key="1">
    <citation type="journal article" date="2012" name="Genome Biol.">
        <title>Genome and low-iron response of an oceanic diatom adapted to chronic iron limitation.</title>
        <authorList>
            <person name="Lommer M."/>
            <person name="Specht M."/>
            <person name="Roy A.S."/>
            <person name="Kraemer L."/>
            <person name="Andreson R."/>
            <person name="Gutowska M.A."/>
            <person name="Wolf J."/>
            <person name="Bergner S.V."/>
            <person name="Schilhabel M.B."/>
            <person name="Klostermeier U.C."/>
            <person name="Beiko R.G."/>
            <person name="Rosenstiel P."/>
            <person name="Hippler M."/>
            <person name="Laroche J."/>
        </authorList>
    </citation>
    <scope>NUCLEOTIDE SEQUENCE [LARGE SCALE GENOMIC DNA]</scope>
    <source>
        <strain evidence="2 3">CCMP1005</strain>
    </source>
</reference>
<proteinExistence type="predicted"/>
<organism evidence="2 3">
    <name type="scientific">Thalassiosira oceanica</name>
    <name type="common">Marine diatom</name>
    <dbReference type="NCBI Taxonomy" id="159749"/>
    <lineage>
        <taxon>Eukaryota</taxon>
        <taxon>Sar</taxon>
        <taxon>Stramenopiles</taxon>
        <taxon>Ochrophyta</taxon>
        <taxon>Bacillariophyta</taxon>
        <taxon>Coscinodiscophyceae</taxon>
        <taxon>Thalassiosirophycidae</taxon>
        <taxon>Thalassiosirales</taxon>
        <taxon>Thalassiosiraceae</taxon>
        <taxon>Thalassiosira</taxon>
    </lineage>
</organism>
<dbReference type="EMBL" id="AGNL01035010">
    <property type="protein sequence ID" value="EJK54941.1"/>
    <property type="molecule type" value="Genomic_DNA"/>
</dbReference>
<comment type="caution">
    <text evidence="2">The sequence shown here is derived from an EMBL/GenBank/DDBJ whole genome shotgun (WGS) entry which is preliminary data.</text>
</comment>
<dbReference type="Proteomes" id="UP000266841">
    <property type="component" value="Unassembled WGS sequence"/>
</dbReference>
<evidence type="ECO:0000313" key="3">
    <source>
        <dbReference type="Proteomes" id="UP000266841"/>
    </source>
</evidence>
<accession>K0S1K2</accession>
<protein>
    <submittedName>
        <fullName evidence="2">Uncharacterized protein</fullName>
    </submittedName>
</protein>
<keyword evidence="3" id="KW-1185">Reference proteome</keyword>